<dbReference type="EMBL" id="MCGN01000004">
    <property type="protein sequence ID" value="ORY98073.1"/>
    <property type="molecule type" value="Genomic_DNA"/>
</dbReference>
<evidence type="ECO:0000256" key="1">
    <source>
        <dbReference type="SAM" id="Coils"/>
    </source>
</evidence>
<feature type="region of interest" description="Disordered" evidence="2">
    <location>
        <begin position="1"/>
        <end position="137"/>
    </location>
</feature>
<proteinExistence type="predicted"/>
<comment type="caution">
    <text evidence="4">The sequence shown here is derived from an EMBL/GenBank/DDBJ whole genome shotgun (WGS) entry which is preliminary data.</text>
</comment>
<feature type="compositionally biased region" description="Basic and acidic residues" evidence="2">
    <location>
        <begin position="402"/>
        <end position="413"/>
    </location>
</feature>
<dbReference type="STRING" id="13706.A0A1X2HGH5"/>
<dbReference type="Gene3D" id="2.30.29.30">
    <property type="entry name" value="Pleckstrin-homology domain (PH domain)/Phosphotyrosine-binding domain (PTB)"/>
    <property type="match status" value="1"/>
</dbReference>
<dbReference type="SMART" id="SM00233">
    <property type="entry name" value="PH"/>
    <property type="match status" value="1"/>
</dbReference>
<feature type="region of interest" description="Disordered" evidence="2">
    <location>
        <begin position="402"/>
        <end position="465"/>
    </location>
</feature>
<gene>
    <name evidence="4" type="ORF">BCR43DRAFT_563391</name>
</gene>
<feature type="coiled-coil region" evidence="1">
    <location>
        <begin position="820"/>
        <end position="875"/>
    </location>
</feature>
<dbReference type="Pfam" id="PF00169">
    <property type="entry name" value="PH"/>
    <property type="match status" value="1"/>
</dbReference>
<accession>A0A1X2HGH5</accession>
<dbReference type="InterPro" id="IPR001849">
    <property type="entry name" value="PH_domain"/>
</dbReference>
<name>A0A1X2HGH5_SYNRA</name>
<evidence type="ECO:0000313" key="4">
    <source>
        <dbReference type="EMBL" id="ORY98073.1"/>
    </source>
</evidence>
<feature type="compositionally biased region" description="Basic residues" evidence="2">
    <location>
        <begin position="414"/>
        <end position="426"/>
    </location>
</feature>
<evidence type="ECO:0000313" key="5">
    <source>
        <dbReference type="Proteomes" id="UP000242180"/>
    </source>
</evidence>
<feature type="compositionally biased region" description="Low complexity" evidence="2">
    <location>
        <begin position="88"/>
        <end position="109"/>
    </location>
</feature>
<dbReference type="Gene3D" id="1.20.5.490">
    <property type="entry name" value="Single helix bin"/>
    <property type="match status" value="1"/>
</dbReference>
<protein>
    <recommendedName>
        <fullName evidence="3">PH domain-containing protein</fullName>
    </recommendedName>
</protein>
<dbReference type="AlphaFoldDB" id="A0A1X2HGH5"/>
<feature type="compositionally biased region" description="Polar residues" evidence="2">
    <location>
        <begin position="902"/>
        <end position="923"/>
    </location>
</feature>
<dbReference type="InParanoid" id="A0A1X2HGH5"/>
<dbReference type="OrthoDB" id="2249524at2759"/>
<keyword evidence="5" id="KW-1185">Reference proteome</keyword>
<evidence type="ECO:0000256" key="2">
    <source>
        <dbReference type="SAM" id="MobiDB-lite"/>
    </source>
</evidence>
<sequence length="951" mass="108833">MAKSYTLEPAGMGHRRTPSHERIPSPAWIPPENGTHGTVRPSSVAMSYTRRQPSSEEGSDQYKLSRRPVPGKSVAALQQRWMGQEGLSPSGSIRSNASSSNSSAVVVPRMRSPQPAMMVMHPDDDSEEDDEEEEAMDMQDEAEQDRYASSMIRVQQGPIPPPRHVVNTASTQEFRVAKEGWMYRKNSLMQWKLVYAVAKHGNSIKPGALYLYKDEKFSNHIQTYDMSQVVEVEPRAQEYRAGIKWEFRVLVKREDVLLATDDIQARKEWIDALSSIMGKVSMATHSELQTRVASTDHANRELQTKVETLQAENAKLRDQMMYMADQAAHKDNEQLEQQKALTADFDQVQQALEMRCDQMEHELAMWQDKAHALEELQKEDQVRIQGFKAEIAHWRARVDELEKKQKPKEEHMYRHGKKDTRKKRLARTSSTRSSRSRRLRDEEDSFDSEDDDFSSISTPPAEEDPVLVRNTMLDVKYNLQSLHEQMQKPAVGDPVVQGHVVDIKSGVEKVQEALDAARKELCSLLESKNAEVMRELVGDVTEDADDAKATLTSKLDGMIQAMELLQTSQAQLLERYLEEAEKKQSEEAEAENARIATIQTMLQEWQEGRQEALIAALQDTRVKENEDMPGISAVLAAVEDLKEAQMQSKEDYDHSLKVLGQLLQHVLTQVEANTMPELAEQMEMLSQRFAEVAEQRRKAGGVEEAEEAEDKQEMRSLMVGTRSFIERTLRVLDRYDNDGIEDTVRRAVKSAFNSHAELFDPKKDDKENEEKLRRYEENARGYIDKSMTGMRDHLEEYTGVMYKMIEELILRAVDHLDQGNQSQNNKLHEQEQDLEDLRRAVKEVERELSDKRLELRSVQTEYEGVLQAMERAQREKTTALSRDLEPLMEQITRLKRLVEEPVSNSGNDDRYSSSFRRPSNTFVDTRPQLTGGRERPRATSPLPGGGFLGRK</sequence>
<reference evidence="4 5" key="1">
    <citation type="submission" date="2016-07" db="EMBL/GenBank/DDBJ databases">
        <title>Pervasive Adenine N6-methylation of Active Genes in Fungi.</title>
        <authorList>
            <consortium name="DOE Joint Genome Institute"/>
            <person name="Mondo S.J."/>
            <person name="Dannebaum R.O."/>
            <person name="Kuo R.C."/>
            <person name="Labutti K."/>
            <person name="Haridas S."/>
            <person name="Kuo A."/>
            <person name="Salamov A."/>
            <person name="Ahrendt S.R."/>
            <person name="Lipzen A."/>
            <person name="Sullivan W."/>
            <person name="Andreopoulos W.B."/>
            <person name="Clum A."/>
            <person name="Lindquist E."/>
            <person name="Daum C."/>
            <person name="Ramamoorthy G.K."/>
            <person name="Gryganskyi A."/>
            <person name="Culley D."/>
            <person name="Magnuson J.K."/>
            <person name="James T.Y."/>
            <person name="O'Malley M.A."/>
            <person name="Stajich J.E."/>
            <person name="Spatafora J.W."/>
            <person name="Visel A."/>
            <person name="Grigoriev I.V."/>
        </authorList>
    </citation>
    <scope>NUCLEOTIDE SEQUENCE [LARGE SCALE GENOMIC DNA]</scope>
    <source>
        <strain evidence="4 5">NRRL 2496</strain>
    </source>
</reference>
<feature type="region of interest" description="Disordered" evidence="2">
    <location>
        <begin position="898"/>
        <end position="951"/>
    </location>
</feature>
<dbReference type="Proteomes" id="UP000242180">
    <property type="component" value="Unassembled WGS sequence"/>
</dbReference>
<keyword evidence="1" id="KW-0175">Coiled coil</keyword>
<feature type="compositionally biased region" description="Acidic residues" evidence="2">
    <location>
        <begin position="442"/>
        <end position="453"/>
    </location>
</feature>
<feature type="compositionally biased region" description="Acidic residues" evidence="2">
    <location>
        <begin position="124"/>
        <end position="137"/>
    </location>
</feature>
<evidence type="ECO:0000259" key="3">
    <source>
        <dbReference type="PROSITE" id="PS50003"/>
    </source>
</evidence>
<organism evidence="4 5">
    <name type="scientific">Syncephalastrum racemosum</name>
    <name type="common">Filamentous fungus</name>
    <dbReference type="NCBI Taxonomy" id="13706"/>
    <lineage>
        <taxon>Eukaryota</taxon>
        <taxon>Fungi</taxon>
        <taxon>Fungi incertae sedis</taxon>
        <taxon>Mucoromycota</taxon>
        <taxon>Mucoromycotina</taxon>
        <taxon>Mucoromycetes</taxon>
        <taxon>Mucorales</taxon>
        <taxon>Syncephalastraceae</taxon>
        <taxon>Syncephalastrum</taxon>
    </lineage>
</organism>
<dbReference type="OMA" id="KCEIFER"/>
<feature type="compositionally biased region" description="Polar residues" evidence="2">
    <location>
        <begin position="40"/>
        <end position="56"/>
    </location>
</feature>
<dbReference type="PROSITE" id="PS50003">
    <property type="entry name" value="PH_DOMAIN"/>
    <property type="match status" value="1"/>
</dbReference>
<dbReference type="SUPFAM" id="SSF50729">
    <property type="entry name" value="PH domain-like"/>
    <property type="match status" value="1"/>
</dbReference>
<dbReference type="InterPro" id="IPR011993">
    <property type="entry name" value="PH-like_dom_sf"/>
</dbReference>
<feature type="domain" description="PH" evidence="3">
    <location>
        <begin position="175"/>
        <end position="278"/>
    </location>
</feature>